<feature type="transmembrane region" description="Helical" evidence="2">
    <location>
        <begin position="33"/>
        <end position="57"/>
    </location>
</feature>
<dbReference type="AlphaFoldDB" id="A0AA41YUF4"/>
<feature type="region of interest" description="Disordered" evidence="1">
    <location>
        <begin position="73"/>
        <end position="171"/>
    </location>
</feature>
<keyword evidence="2" id="KW-0472">Membrane</keyword>
<evidence type="ECO:0008006" key="5">
    <source>
        <dbReference type="Google" id="ProtNLM"/>
    </source>
</evidence>
<dbReference type="Proteomes" id="UP001165667">
    <property type="component" value="Unassembled WGS sequence"/>
</dbReference>
<reference evidence="3" key="1">
    <citation type="submission" date="2022-05" db="EMBL/GenBank/DDBJ databases">
        <authorList>
            <person name="Pankratov T."/>
        </authorList>
    </citation>
    <scope>NUCLEOTIDE SEQUENCE</scope>
    <source>
        <strain evidence="3">BP6-180914</strain>
    </source>
</reference>
<evidence type="ECO:0000256" key="2">
    <source>
        <dbReference type="SAM" id="Phobius"/>
    </source>
</evidence>
<dbReference type="EMBL" id="JAMOIM010000003">
    <property type="protein sequence ID" value="MCW6507515.1"/>
    <property type="molecule type" value="Genomic_DNA"/>
</dbReference>
<feature type="compositionally biased region" description="Pro residues" evidence="1">
    <location>
        <begin position="160"/>
        <end position="171"/>
    </location>
</feature>
<evidence type="ECO:0000313" key="3">
    <source>
        <dbReference type="EMBL" id="MCW6507515.1"/>
    </source>
</evidence>
<keyword evidence="2" id="KW-1133">Transmembrane helix</keyword>
<organism evidence="3 4">
    <name type="scientific">Lichenifustis flavocetrariae</name>
    <dbReference type="NCBI Taxonomy" id="2949735"/>
    <lineage>
        <taxon>Bacteria</taxon>
        <taxon>Pseudomonadati</taxon>
        <taxon>Pseudomonadota</taxon>
        <taxon>Alphaproteobacteria</taxon>
        <taxon>Hyphomicrobiales</taxon>
        <taxon>Lichenihabitantaceae</taxon>
        <taxon>Lichenifustis</taxon>
    </lineage>
</organism>
<dbReference type="RefSeq" id="WP_282583885.1">
    <property type="nucleotide sequence ID" value="NZ_JAMOIM010000003.1"/>
</dbReference>
<evidence type="ECO:0000313" key="4">
    <source>
        <dbReference type="Proteomes" id="UP001165667"/>
    </source>
</evidence>
<name>A0AA41YUF4_9HYPH</name>
<feature type="compositionally biased region" description="Basic and acidic residues" evidence="1">
    <location>
        <begin position="248"/>
        <end position="266"/>
    </location>
</feature>
<gene>
    <name evidence="3" type="ORF">M8523_05710</name>
</gene>
<comment type="caution">
    <text evidence="3">The sequence shown here is derived from an EMBL/GenBank/DDBJ whole genome shotgun (WGS) entry which is preliminary data.</text>
</comment>
<feature type="compositionally biased region" description="Low complexity" evidence="1">
    <location>
        <begin position="73"/>
        <end position="94"/>
    </location>
</feature>
<keyword evidence="2" id="KW-0812">Transmembrane</keyword>
<feature type="region of interest" description="Disordered" evidence="1">
    <location>
        <begin position="209"/>
        <end position="271"/>
    </location>
</feature>
<proteinExistence type="predicted"/>
<protein>
    <recommendedName>
        <fullName evidence="5">DUF308 domain-containing protein</fullName>
    </recommendedName>
</protein>
<sequence>MTWLVFGVSCLLVLAGAVSIISGAPIIQIERGWTEVIAGTVALSSGGVVFALAGILMRLESIRDALSVPPAATQVPATEEPAAAPAPDIPATPAGVVAAASQDPQETADLAEASHPAPSDSATGQGLWKRVKRPVETPSDAGALERGGFPDRLISVETPMPSPEPAPALPAPIAPAVEIGRMSEADNAAASEPSQLGWLERSLFKGRLPKAVPDERPSGLPQPTRADATGLSAQTAGLRTEPTLAAEPAHDGRERMSDPSDDHAEPAEAEAGVTVIGRYQAGVASYVMYSDGTIEVETEGGQSHRFASMEELKAFIASQDNVLS</sequence>
<evidence type="ECO:0000256" key="1">
    <source>
        <dbReference type="SAM" id="MobiDB-lite"/>
    </source>
</evidence>
<keyword evidence="4" id="KW-1185">Reference proteome</keyword>
<accession>A0AA41YUF4</accession>